<name>A0A161Z680_9NOCA</name>
<dbReference type="SUPFAM" id="SSF55961">
    <property type="entry name" value="Bet v1-like"/>
    <property type="match status" value="2"/>
</dbReference>
<organism evidence="1 2">
    <name type="scientific">Nocardia terpenica</name>
    <dbReference type="NCBI Taxonomy" id="455432"/>
    <lineage>
        <taxon>Bacteria</taxon>
        <taxon>Bacillati</taxon>
        <taxon>Actinomycetota</taxon>
        <taxon>Actinomycetes</taxon>
        <taxon>Mycobacteriales</taxon>
        <taxon>Nocardiaceae</taxon>
        <taxon>Nocardia</taxon>
    </lineage>
</organism>
<comment type="caution">
    <text evidence="1">The sequence shown here is derived from an EMBL/GenBank/DDBJ whole genome shotgun (WGS) entry which is preliminary data.</text>
</comment>
<gene>
    <name evidence="1" type="ORF">AWN90_18865</name>
</gene>
<evidence type="ECO:0000313" key="1">
    <source>
        <dbReference type="EMBL" id="KZM75444.1"/>
    </source>
</evidence>
<dbReference type="InterPro" id="IPR019587">
    <property type="entry name" value="Polyketide_cyclase/dehydratase"/>
</dbReference>
<dbReference type="CDD" id="cd08861">
    <property type="entry name" value="OtcD1_ARO-CYC_like"/>
    <property type="match status" value="1"/>
</dbReference>
<dbReference type="RefSeq" id="WP_067582833.1">
    <property type="nucleotide sequence ID" value="NZ_JABMCZ010000001.1"/>
</dbReference>
<dbReference type="OrthoDB" id="3419705at2"/>
<dbReference type="InterPro" id="IPR023393">
    <property type="entry name" value="START-like_dom_sf"/>
</dbReference>
<dbReference type="STRING" id="455432.AWN90_18865"/>
<sequence length="307" mass="33718">MAEHTYSHAAWCAGSPGDAYGLVADVTLWPIVFGPTVAVDVLDRGTRGPVVTEEFRITALVDDRVRGWTSRRELNADERTIGFRQRHARPPIESMSGSWSFRPDRGGTRVELVHRCVLADDGADTRAWLRAALDANSERELGALTDLCAAAVPVGDLVLRCADTVPVDDIDHAYRAIDDAGSWPDRLPHVLESVLSEPEPGTQDLRMTVRTPDGTVHRTRSIRLCTAGKRIRYKQLQTPDGLAGHSGRWDFDRDTATVTGSHLALLDPRTVTDREQAARLRETFGARLRANSRATLSTLTGVAGHRS</sequence>
<evidence type="ECO:0000313" key="2">
    <source>
        <dbReference type="Proteomes" id="UP000076512"/>
    </source>
</evidence>
<dbReference type="Pfam" id="PF10604">
    <property type="entry name" value="Polyketide_cyc2"/>
    <property type="match status" value="1"/>
</dbReference>
<proteinExistence type="predicted"/>
<dbReference type="EMBL" id="LWGR01000003">
    <property type="protein sequence ID" value="KZM75444.1"/>
    <property type="molecule type" value="Genomic_DNA"/>
</dbReference>
<dbReference type="Gene3D" id="3.30.530.20">
    <property type="match status" value="2"/>
</dbReference>
<reference evidence="1 2" key="1">
    <citation type="submission" date="2016-04" db="EMBL/GenBank/DDBJ databases">
        <authorList>
            <person name="Evans L.H."/>
            <person name="Alamgir A."/>
            <person name="Owens N."/>
            <person name="Weber N.D."/>
            <person name="Virtaneva K."/>
            <person name="Barbian K."/>
            <person name="Babar A."/>
            <person name="Rosenke K."/>
        </authorList>
    </citation>
    <scope>NUCLEOTIDE SEQUENCE [LARGE SCALE GENOMIC DNA]</scope>
    <source>
        <strain evidence="1 2">IFM 0406</strain>
    </source>
</reference>
<dbReference type="Proteomes" id="UP000076512">
    <property type="component" value="Unassembled WGS sequence"/>
</dbReference>
<protein>
    <recommendedName>
        <fullName evidence="3">Cyclase</fullName>
    </recommendedName>
</protein>
<accession>A0A161Z680</accession>
<evidence type="ECO:0008006" key="3">
    <source>
        <dbReference type="Google" id="ProtNLM"/>
    </source>
</evidence>
<dbReference type="AlphaFoldDB" id="A0A161Z680"/>
<keyword evidence="2" id="KW-1185">Reference proteome</keyword>